<feature type="transmembrane region" description="Helical" evidence="1">
    <location>
        <begin position="534"/>
        <end position="555"/>
    </location>
</feature>
<name>N2BVV1_9ACTN</name>
<gene>
    <name evidence="2" type="ORF">HMPREF1091_00268</name>
</gene>
<keyword evidence="1" id="KW-0472">Membrane</keyword>
<keyword evidence="1" id="KW-1133">Transmembrane helix</keyword>
<proteinExistence type="predicted"/>
<feature type="transmembrane region" description="Helical" evidence="1">
    <location>
        <begin position="452"/>
        <end position="479"/>
    </location>
</feature>
<protein>
    <recommendedName>
        <fullName evidence="4">Phage tail tape measure protein, TP901 family, core region</fullName>
    </recommendedName>
</protein>
<evidence type="ECO:0000313" key="3">
    <source>
        <dbReference type="Proteomes" id="UP000012651"/>
    </source>
</evidence>
<feature type="transmembrane region" description="Helical" evidence="1">
    <location>
        <begin position="491"/>
        <end position="514"/>
    </location>
</feature>
<dbReference type="EMBL" id="AGXC01000001">
    <property type="protein sequence ID" value="EMZ42710.1"/>
    <property type="molecule type" value="Genomic_DNA"/>
</dbReference>
<evidence type="ECO:0000313" key="2">
    <source>
        <dbReference type="EMBL" id="EMZ42710.1"/>
    </source>
</evidence>
<keyword evidence="3" id="KW-1185">Reference proteome</keyword>
<dbReference type="RefSeq" id="WP_002563043.1">
    <property type="nucleotide sequence ID" value="NZ_KB822533.1"/>
</dbReference>
<dbReference type="Proteomes" id="UP000012651">
    <property type="component" value="Unassembled WGS sequence"/>
</dbReference>
<dbReference type="AlphaFoldDB" id="N2BVV1"/>
<feature type="transmembrane region" description="Helical" evidence="1">
    <location>
        <begin position="576"/>
        <end position="599"/>
    </location>
</feature>
<comment type="caution">
    <text evidence="2">The sequence shown here is derived from an EMBL/GenBank/DDBJ whole genome shotgun (WGS) entry which is preliminary data.</text>
</comment>
<organism evidence="2 3">
    <name type="scientific">Atopobium minutum 10063974</name>
    <dbReference type="NCBI Taxonomy" id="997872"/>
    <lineage>
        <taxon>Bacteria</taxon>
        <taxon>Bacillati</taxon>
        <taxon>Actinomycetota</taxon>
        <taxon>Coriobacteriia</taxon>
        <taxon>Coriobacteriales</taxon>
        <taxon>Atopobiaceae</taxon>
        <taxon>Atopobium</taxon>
    </lineage>
</organism>
<feature type="transmembrane region" description="Helical" evidence="1">
    <location>
        <begin position="423"/>
        <end position="446"/>
    </location>
</feature>
<dbReference type="OrthoDB" id="3196853at2"/>
<evidence type="ECO:0000256" key="1">
    <source>
        <dbReference type="SAM" id="Phobius"/>
    </source>
</evidence>
<sequence>MDLLDLLIKIGVKDEASDKIGSLGSKVTNALGNVAGLAACALVGITGAVTTIGGFALSSYASFEQLAGGVAKLYGNAGQTLEAYAQASGKTADEVRSTWERNEAAQKLVMQNAAKAYETAGMSANQYMQQATNFSAALINSLGGDTQRAAELTDVAMRAMSDNVNTFGSNAQDVQNAIQGISRQNYTMLDNLKLGYAGTKEGMKQLIDDANAWGAANGEASNLSIDSFADCVQAIQQVQEAQGIAGTTAKEAANTIEGSVGMAKAAWENLLAGFGNEDADLEQLTQNLMDALGHVAENVIPRVAQIGDGMVRALPQAFAKASEILAPVMSEALATAWNIAVGALKNAGIELPNVDASQIQQAFQTVVDVIKKFTDEAGPVAIEILNKIKDAIQACKDNAWWLVPAISAVVGGFAAFKTLAIVTGIISGISAAFTAVQTAMAAAGAIQSVQGLIAVFTTLAGGPVTIAVVAIGAIVAALIALWTTNEDFRNFVIGVWNAIVEGVKGAVGGIINFFTVDIPNAFNTFVGFINSIPIIISFIFTYLVGIVTAFVSNFVQNAVQAGQGFVSNIVSFISSIPGTIGGFLASAIGIVAGFVGSLATHAMNAGQRFLSGIQNGFNAAVSFVRGIPGSITGALGNVGHLLTNAGKSIIDGFLNGLKQSFENVKSWVGGVGEWIASHKGPIEYDRKLLIPNGKAIMDSLYIGLSTGFEGSVEPLVGGMPGRIVDAIQPSPISAAMSASVSAQTEQGQLYGAAVTQLEDTLVRLVETRLPAIIHESVPQMTIREAKRVLA</sequence>
<feature type="transmembrane region" description="Helical" evidence="1">
    <location>
        <begin position="399"/>
        <end position="416"/>
    </location>
</feature>
<reference evidence="2 3" key="1">
    <citation type="submission" date="2013-03" db="EMBL/GenBank/DDBJ databases">
        <title>The Genome Sequence of Atopobium minutum 10063974.</title>
        <authorList>
            <consortium name="The Broad Institute Genome Sequencing Platform"/>
            <person name="Earl A."/>
            <person name="Ward D."/>
            <person name="Feldgarden M."/>
            <person name="Gevers D."/>
            <person name="Lambert T."/>
            <person name="Marvaud J.-C."/>
            <person name="Courvalin P."/>
            <person name="Walker B."/>
            <person name="Young S.K."/>
            <person name="Zeng Q."/>
            <person name="Gargeya S."/>
            <person name="Fitzgerald M."/>
            <person name="Haas B."/>
            <person name="Abouelleil A."/>
            <person name="Alvarado L."/>
            <person name="Arachchi H.M."/>
            <person name="Berlin A.M."/>
            <person name="Chapman S.B."/>
            <person name="Dewar J."/>
            <person name="Goldberg J."/>
            <person name="Griggs A."/>
            <person name="Gujja S."/>
            <person name="Hansen M."/>
            <person name="Howarth C."/>
            <person name="Imamovic A."/>
            <person name="Larimer J."/>
            <person name="McCowan C."/>
            <person name="Murphy C."/>
            <person name="Neiman D."/>
            <person name="Pearson M."/>
            <person name="Priest M."/>
            <person name="Roberts A."/>
            <person name="Saif S."/>
            <person name="Shea T."/>
            <person name="Sisk P."/>
            <person name="Sykes S."/>
            <person name="Wortman J."/>
            <person name="Nusbaum C."/>
            <person name="Birren B."/>
        </authorList>
    </citation>
    <scope>NUCLEOTIDE SEQUENCE [LARGE SCALE GENOMIC DNA]</scope>
    <source>
        <strain evidence="2 3">10063974</strain>
    </source>
</reference>
<evidence type="ECO:0008006" key="4">
    <source>
        <dbReference type="Google" id="ProtNLM"/>
    </source>
</evidence>
<accession>N2BVV1</accession>
<keyword evidence="1" id="KW-0812">Transmembrane</keyword>
<dbReference type="HOGENOM" id="CLU_009524_1_0_11"/>
<dbReference type="PATRIC" id="fig|997872.3.peg.258"/>